<sequence>MMPAARRAGPTSARDSSARIGLHFESFACRARECDFRDRFVAGGSDGPVTLHSWAGAGLRRFPSGRRL</sequence>
<dbReference type="EMBL" id="FZMO01000346">
    <property type="protein sequence ID" value="SNQ50155.1"/>
    <property type="molecule type" value="Genomic_DNA"/>
</dbReference>
<reference evidence="1 2" key="1">
    <citation type="submission" date="2017-06" db="EMBL/GenBank/DDBJ databases">
        <authorList>
            <person name="Kim H.J."/>
            <person name="Triplett B.A."/>
        </authorList>
    </citation>
    <scope>NUCLEOTIDE SEQUENCE [LARGE SCALE GENOMIC DNA]</scope>
    <source>
        <strain evidence="1">FRACA_ARgP5</strain>
    </source>
</reference>
<dbReference type="Proteomes" id="UP000234331">
    <property type="component" value="Unassembled WGS sequence"/>
</dbReference>
<organism evidence="1 2">
    <name type="scientific">Frankia canadensis</name>
    <dbReference type="NCBI Taxonomy" id="1836972"/>
    <lineage>
        <taxon>Bacteria</taxon>
        <taxon>Bacillati</taxon>
        <taxon>Actinomycetota</taxon>
        <taxon>Actinomycetes</taxon>
        <taxon>Frankiales</taxon>
        <taxon>Frankiaceae</taxon>
        <taxon>Frankia</taxon>
    </lineage>
</organism>
<dbReference type="AlphaFoldDB" id="A0A2I2KWX1"/>
<name>A0A2I2KWX1_9ACTN</name>
<evidence type="ECO:0000313" key="2">
    <source>
        <dbReference type="Proteomes" id="UP000234331"/>
    </source>
</evidence>
<accession>A0A2I2KWX1</accession>
<gene>
    <name evidence="1" type="ORF">FRACA_410029</name>
</gene>
<protein>
    <submittedName>
        <fullName evidence="1">Uncharacterized protein</fullName>
    </submittedName>
</protein>
<proteinExistence type="predicted"/>
<keyword evidence="2" id="KW-1185">Reference proteome</keyword>
<evidence type="ECO:0000313" key="1">
    <source>
        <dbReference type="EMBL" id="SNQ50155.1"/>
    </source>
</evidence>